<reference evidence="14 15" key="2">
    <citation type="submission" date="2020-05" db="EMBL/GenBank/DDBJ databases">
        <authorList>
            <person name="Khan S.A."/>
            <person name="Jeon C.O."/>
            <person name="Chun B.H."/>
        </authorList>
    </citation>
    <scope>NUCLEOTIDE SEQUENCE [LARGE SCALE GENOMIC DNA]</scope>
    <source>
        <strain evidence="14 15">H242</strain>
    </source>
</reference>
<dbReference type="NCBIfam" id="TIGR00551">
    <property type="entry name" value="nadB"/>
    <property type="match status" value="1"/>
</dbReference>
<evidence type="ECO:0000256" key="10">
    <source>
        <dbReference type="NCBIfam" id="TIGR00551"/>
    </source>
</evidence>
<comment type="pathway">
    <text evidence="2 11">Cofactor biosynthesis; NAD(+) biosynthesis; iminoaspartate from L-aspartate (oxidase route): step 1/1.</text>
</comment>
<dbReference type="EMBL" id="CP053418">
    <property type="protein sequence ID" value="QJW83730.1"/>
    <property type="molecule type" value="Genomic_DNA"/>
</dbReference>
<evidence type="ECO:0000313" key="15">
    <source>
        <dbReference type="Proteomes" id="UP000500826"/>
    </source>
</evidence>
<sequence length="523" mass="57068">MTIRDFDVLIVGSGLAGLSAALHLAATQRVAILTKRSASDGSSGWARGGIAAVMDHGDSFDAHVDDTLVAGAGLSDPAATRFVVEHAPESIAWLQQLGVPFSEEDGHLHLTREGGHSARRIVHVTDATGAAVQQTLIRRVRETPNITVLEHHMLVDLIVAGKLGETPNRCLGLYALDETTDEVVTFRAPHTILATGGAGKVYLYTTNPDTATGDGIAAAWRAGCRVTNMEFIQFHPTCLYHPHVKNFLISEAVRGEGGRLLLPDGTRFMPNHDPRLELAPRDVVARAIDFEMKKHGLDCVHLDISHQPPEFVKAHFPNIYARCLDLGIDITREPIPVVPAAHYTCGGIHTDLAGRTDLPGLHAIGETAYTGLHGANRLASNSLVECMVFARSAATDILASPMAAPPEVPPRDDSRVTDADEAVVISHNWDELRRFMWDYVGIVRTNKRLDRAARRIAFLQVEIAEFYGAFHVTRDLLELRNLVTVAELIVKSAQSRHESRGLHFSRDYPQLAPVAKPTILSPR</sequence>
<keyword evidence="7 11" id="KW-0274">FAD</keyword>
<dbReference type="Pfam" id="PF02910">
    <property type="entry name" value="Succ_DH_flav_C"/>
    <property type="match status" value="1"/>
</dbReference>
<accession>A0ABX6P0Y1</accession>
<evidence type="ECO:0000256" key="1">
    <source>
        <dbReference type="ARBA" id="ARBA00001974"/>
    </source>
</evidence>
<dbReference type="InterPro" id="IPR003953">
    <property type="entry name" value="FAD-dep_OxRdtase_2_FAD-bd"/>
</dbReference>
<evidence type="ECO:0000256" key="9">
    <source>
        <dbReference type="ARBA" id="ARBA00048305"/>
    </source>
</evidence>
<dbReference type="SUPFAM" id="SSF46977">
    <property type="entry name" value="Succinate dehydrogenase/fumarate reductase flavoprotein C-terminal domain"/>
    <property type="match status" value="1"/>
</dbReference>
<comment type="cofactor">
    <cofactor evidence="1 11">
        <name>FAD</name>
        <dbReference type="ChEBI" id="CHEBI:57692"/>
    </cofactor>
</comment>
<dbReference type="PANTHER" id="PTHR42716">
    <property type="entry name" value="L-ASPARTATE OXIDASE"/>
    <property type="match status" value="1"/>
</dbReference>
<dbReference type="Gene3D" id="3.50.50.60">
    <property type="entry name" value="FAD/NAD(P)-binding domain"/>
    <property type="match status" value="1"/>
</dbReference>
<dbReference type="InterPro" id="IPR036188">
    <property type="entry name" value="FAD/NAD-bd_sf"/>
</dbReference>
<comment type="subcellular location">
    <subcellularLocation>
        <location evidence="11">Cytoplasm</location>
    </subcellularLocation>
</comment>
<dbReference type="PANTHER" id="PTHR42716:SF2">
    <property type="entry name" value="L-ASPARTATE OXIDASE, CHLOROPLASTIC"/>
    <property type="match status" value="1"/>
</dbReference>
<dbReference type="PIRSF" id="PIRSF000171">
    <property type="entry name" value="SDHA_APRA_LASPO"/>
    <property type="match status" value="1"/>
</dbReference>
<dbReference type="InterPro" id="IPR027477">
    <property type="entry name" value="Succ_DH/fumarate_Rdtase_cat_sf"/>
</dbReference>
<dbReference type="GO" id="GO:0008734">
    <property type="term" value="F:L-aspartate oxidase activity"/>
    <property type="evidence" value="ECO:0007669"/>
    <property type="project" value="UniProtKB-EC"/>
</dbReference>
<feature type="domain" description="FAD-dependent oxidoreductase 2 FAD-binding" evidence="12">
    <location>
        <begin position="7"/>
        <end position="383"/>
    </location>
</feature>
<evidence type="ECO:0000256" key="5">
    <source>
        <dbReference type="ARBA" id="ARBA00022630"/>
    </source>
</evidence>
<comment type="catalytic activity">
    <reaction evidence="9">
        <text>L-aspartate + O2 = iminosuccinate + H2O2</text>
        <dbReference type="Rhea" id="RHEA:25876"/>
        <dbReference type="ChEBI" id="CHEBI:15379"/>
        <dbReference type="ChEBI" id="CHEBI:16240"/>
        <dbReference type="ChEBI" id="CHEBI:29991"/>
        <dbReference type="ChEBI" id="CHEBI:77875"/>
        <dbReference type="EC" id="1.4.3.16"/>
    </reaction>
    <physiologicalReaction direction="left-to-right" evidence="9">
        <dbReference type="Rhea" id="RHEA:25877"/>
    </physiologicalReaction>
</comment>
<dbReference type="SUPFAM" id="SSF56425">
    <property type="entry name" value="Succinate dehydrogenase/fumarate reductase flavoprotein, catalytic domain"/>
    <property type="match status" value="1"/>
</dbReference>
<evidence type="ECO:0000313" key="14">
    <source>
        <dbReference type="EMBL" id="QJW83730.1"/>
    </source>
</evidence>
<keyword evidence="5 11" id="KW-0285">Flavoprotein</keyword>
<evidence type="ECO:0000256" key="3">
    <source>
        <dbReference type="ARBA" id="ARBA00008562"/>
    </source>
</evidence>
<dbReference type="NCBIfam" id="NF006567">
    <property type="entry name" value="PRK09077.1"/>
    <property type="match status" value="1"/>
</dbReference>
<feature type="domain" description="Fumarate reductase/succinate dehydrogenase flavoprotein-like C-terminal" evidence="13">
    <location>
        <begin position="430"/>
        <end position="510"/>
    </location>
</feature>
<evidence type="ECO:0000259" key="12">
    <source>
        <dbReference type="Pfam" id="PF00890"/>
    </source>
</evidence>
<evidence type="ECO:0000259" key="13">
    <source>
        <dbReference type="Pfam" id="PF02910"/>
    </source>
</evidence>
<dbReference type="Gene3D" id="3.90.700.10">
    <property type="entry name" value="Succinate dehydrogenase/fumarate reductase flavoprotein, catalytic domain"/>
    <property type="match status" value="1"/>
</dbReference>
<keyword evidence="8 11" id="KW-0560">Oxidoreductase</keyword>
<dbReference type="Gene3D" id="1.20.58.100">
    <property type="entry name" value="Fumarate reductase/succinate dehydrogenase flavoprotein-like, C-terminal domain"/>
    <property type="match status" value="1"/>
</dbReference>
<dbReference type="InterPro" id="IPR005288">
    <property type="entry name" value="NadB"/>
</dbReference>
<dbReference type="InterPro" id="IPR037099">
    <property type="entry name" value="Fum_R/Succ_DH_flav-like_C_sf"/>
</dbReference>
<keyword evidence="15" id="KW-1185">Reference proteome</keyword>
<gene>
    <name evidence="14" type="primary">nadB</name>
    <name evidence="14" type="ORF">HK414_05985</name>
</gene>
<name>A0ABX6P0Y1_9BURK</name>
<dbReference type="InterPro" id="IPR015939">
    <property type="entry name" value="Fum_Rdtase/Succ_DH_flav-like_C"/>
</dbReference>
<dbReference type="SUPFAM" id="SSF51905">
    <property type="entry name" value="FAD/NAD(P)-binding domain"/>
    <property type="match status" value="1"/>
</dbReference>
<organism evidence="14 15">
    <name type="scientific">Ramlibacter terrae</name>
    <dbReference type="NCBI Taxonomy" id="2732511"/>
    <lineage>
        <taxon>Bacteria</taxon>
        <taxon>Pseudomonadati</taxon>
        <taxon>Pseudomonadota</taxon>
        <taxon>Betaproteobacteria</taxon>
        <taxon>Burkholderiales</taxon>
        <taxon>Comamonadaceae</taxon>
        <taxon>Ramlibacter</taxon>
    </lineage>
</organism>
<evidence type="ECO:0000256" key="8">
    <source>
        <dbReference type="ARBA" id="ARBA00023002"/>
    </source>
</evidence>
<evidence type="ECO:0000256" key="2">
    <source>
        <dbReference type="ARBA" id="ARBA00004950"/>
    </source>
</evidence>
<reference evidence="14 15" key="1">
    <citation type="submission" date="2020-05" db="EMBL/GenBank/DDBJ databases">
        <title>Ramlibacter rhizophilus sp. nov., isolated from rhizosphere soil of national flower Mugunghwa from South Korea.</title>
        <authorList>
            <person name="Zheng-Fei Y."/>
            <person name="Huan T."/>
        </authorList>
    </citation>
    <scope>NUCLEOTIDE SEQUENCE [LARGE SCALE GENOMIC DNA]</scope>
    <source>
        <strain evidence="14 15">H242</strain>
    </source>
</reference>
<dbReference type="EC" id="1.4.3.16" evidence="4 10"/>
<comment type="similarity">
    <text evidence="3 11">Belongs to the FAD-dependent oxidoreductase 2 family. NadB subfamily.</text>
</comment>
<keyword evidence="6 11" id="KW-0662">Pyridine nucleotide biosynthesis</keyword>
<dbReference type="Pfam" id="PF00890">
    <property type="entry name" value="FAD_binding_2"/>
    <property type="match status" value="1"/>
</dbReference>
<comment type="function">
    <text evidence="11">Catalyzes the oxidation of L-aspartate to iminoaspartate.</text>
</comment>
<proteinExistence type="inferred from homology"/>
<evidence type="ECO:0000256" key="4">
    <source>
        <dbReference type="ARBA" id="ARBA00012173"/>
    </source>
</evidence>
<protein>
    <recommendedName>
        <fullName evidence="4 10">L-aspartate oxidase</fullName>
        <ecNumber evidence="4 10">1.4.3.16</ecNumber>
    </recommendedName>
</protein>
<evidence type="ECO:0000256" key="7">
    <source>
        <dbReference type="ARBA" id="ARBA00022827"/>
    </source>
</evidence>
<evidence type="ECO:0000256" key="6">
    <source>
        <dbReference type="ARBA" id="ARBA00022642"/>
    </source>
</evidence>
<dbReference type="PRINTS" id="PR00368">
    <property type="entry name" value="FADPNR"/>
</dbReference>
<evidence type="ECO:0000256" key="11">
    <source>
        <dbReference type="RuleBase" id="RU362049"/>
    </source>
</evidence>
<dbReference type="Proteomes" id="UP000500826">
    <property type="component" value="Chromosome"/>
</dbReference>